<comment type="caution">
    <text evidence="2">The sequence shown here is derived from an EMBL/GenBank/DDBJ whole genome shotgun (WGS) entry which is preliminary data.</text>
</comment>
<gene>
    <name evidence="2" type="ORF">DUI87_00516</name>
</gene>
<sequence>MAAAALPLLLLLLAAGAAARWEATPETPYELPDGSIAVSIRNQAQYRREPDAALELRQRQHVVGAWLRVWGGAQRVLGRWRRRPPRNSAATPPWVYLIYEKGRSVPTESVSLATISLAGDL</sequence>
<evidence type="ECO:0000313" key="3">
    <source>
        <dbReference type="Proteomes" id="UP000269221"/>
    </source>
</evidence>
<feature type="chain" id="PRO_5018244766" evidence="1">
    <location>
        <begin position="20"/>
        <end position="121"/>
    </location>
</feature>
<evidence type="ECO:0000256" key="1">
    <source>
        <dbReference type="SAM" id="SignalP"/>
    </source>
</evidence>
<name>A0A3M0LB48_HIRRU</name>
<proteinExistence type="predicted"/>
<dbReference type="OrthoDB" id="2739686at2759"/>
<keyword evidence="1" id="KW-0732">Signal</keyword>
<dbReference type="Proteomes" id="UP000269221">
    <property type="component" value="Unassembled WGS sequence"/>
</dbReference>
<feature type="signal peptide" evidence="1">
    <location>
        <begin position="1"/>
        <end position="19"/>
    </location>
</feature>
<keyword evidence="3" id="KW-1185">Reference proteome</keyword>
<dbReference type="AlphaFoldDB" id="A0A3M0LB48"/>
<evidence type="ECO:0000313" key="2">
    <source>
        <dbReference type="EMBL" id="RMC22483.1"/>
    </source>
</evidence>
<reference evidence="2 3" key="1">
    <citation type="submission" date="2018-07" db="EMBL/GenBank/DDBJ databases">
        <title>A high quality draft genome assembly of the barn swallow (H. rustica rustica).</title>
        <authorList>
            <person name="Formenti G."/>
            <person name="Chiara M."/>
            <person name="Poveda L."/>
            <person name="Francoijs K.-J."/>
            <person name="Bonisoli-Alquati A."/>
            <person name="Canova L."/>
            <person name="Gianfranceschi L."/>
            <person name="Horner D.S."/>
            <person name="Saino N."/>
        </authorList>
    </citation>
    <scope>NUCLEOTIDE SEQUENCE [LARGE SCALE GENOMIC DNA]</scope>
    <source>
        <strain evidence="2">Chelidonia</strain>
        <tissue evidence="2">Blood</tissue>
    </source>
</reference>
<accession>A0A3M0LB48</accession>
<organism evidence="2 3">
    <name type="scientific">Hirundo rustica rustica</name>
    <dbReference type="NCBI Taxonomy" id="333673"/>
    <lineage>
        <taxon>Eukaryota</taxon>
        <taxon>Metazoa</taxon>
        <taxon>Chordata</taxon>
        <taxon>Craniata</taxon>
        <taxon>Vertebrata</taxon>
        <taxon>Euteleostomi</taxon>
        <taxon>Archelosauria</taxon>
        <taxon>Archosauria</taxon>
        <taxon>Dinosauria</taxon>
        <taxon>Saurischia</taxon>
        <taxon>Theropoda</taxon>
        <taxon>Coelurosauria</taxon>
        <taxon>Aves</taxon>
        <taxon>Neognathae</taxon>
        <taxon>Neoaves</taxon>
        <taxon>Telluraves</taxon>
        <taxon>Australaves</taxon>
        <taxon>Passeriformes</taxon>
        <taxon>Sylvioidea</taxon>
        <taxon>Hirundinidae</taxon>
        <taxon>Hirundo</taxon>
    </lineage>
</organism>
<dbReference type="EMBL" id="QRBI01000091">
    <property type="protein sequence ID" value="RMC22483.1"/>
    <property type="molecule type" value="Genomic_DNA"/>
</dbReference>
<protein>
    <submittedName>
        <fullName evidence="2">Uncharacterized protein</fullName>
    </submittedName>
</protein>